<dbReference type="Gene3D" id="3.10.350.10">
    <property type="entry name" value="LysM domain"/>
    <property type="match status" value="1"/>
</dbReference>
<comment type="similarity">
    <text evidence="1">Belongs to the E.coli NlpD/Haemophilus LppB family.</text>
</comment>
<dbReference type="Proteomes" id="UP000462362">
    <property type="component" value="Unassembled WGS sequence"/>
</dbReference>
<dbReference type="PANTHER" id="PTHR21666">
    <property type="entry name" value="PEPTIDASE-RELATED"/>
    <property type="match status" value="1"/>
</dbReference>
<protein>
    <submittedName>
        <fullName evidence="3">Peptidoglycan DD-metalloendopeptidase family protein</fullName>
    </submittedName>
</protein>
<sequence length="245" mass="25310">MVFASVIAGCSFTGGNAPITDGSATASVYTVKPGDTLYAISSRYGLDPAVVARENHLTNPSHLLVGQKLRLSVSSSTDANIRRVEANTKTQTSSSSSAKPSTSSSAAPAASASTTQTASSSSSVGSANGTYGWPASGKIIQNFGGLNKGIDIAGSEGEKVHAAVNGTVLFDGQVQGYGKVVMIRDKDGCVSVYGRVKSISVKQGDQVRKGQAIAVMGTTDVSPRVHFEIRKNGKPIDPLTMLQKR</sequence>
<evidence type="ECO:0000256" key="2">
    <source>
        <dbReference type="SAM" id="MobiDB-lite"/>
    </source>
</evidence>
<dbReference type="PROSITE" id="PS51782">
    <property type="entry name" value="LYSM"/>
    <property type="match status" value="1"/>
</dbReference>
<proteinExistence type="inferred from homology"/>
<dbReference type="GO" id="GO:0004222">
    <property type="term" value="F:metalloendopeptidase activity"/>
    <property type="evidence" value="ECO:0007669"/>
    <property type="project" value="TreeGrafter"/>
</dbReference>
<accession>A0A6I3S335</accession>
<dbReference type="CDD" id="cd12797">
    <property type="entry name" value="M23_peptidase"/>
    <property type="match status" value="1"/>
</dbReference>
<feature type="region of interest" description="Disordered" evidence="2">
    <location>
        <begin position="76"/>
        <end position="127"/>
    </location>
</feature>
<evidence type="ECO:0000256" key="1">
    <source>
        <dbReference type="ARBA" id="ARBA00038420"/>
    </source>
</evidence>
<dbReference type="InterPro" id="IPR018392">
    <property type="entry name" value="LysM"/>
</dbReference>
<evidence type="ECO:0000313" key="3">
    <source>
        <dbReference type="EMBL" id="MTU43965.1"/>
    </source>
</evidence>
<dbReference type="PANTHER" id="PTHR21666:SF263">
    <property type="entry name" value="MUREIN HYDROLASE ACTIVATOR NLPD"/>
    <property type="match status" value="1"/>
</dbReference>
<name>A0A6I3S335_9BURK</name>
<dbReference type="EMBL" id="WNCL01000037">
    <property type="protein sequence ID" value="MTU43965.1"/>
    <property type="molecule type" value="Genomic_DNA"/>
</dbReference>
<feature type="compositionally biased region" description="Low complexity" evidence="2">
    <location>
        <begin position="88"/>
        <end position="123"/>
    </location>
</feature>
<comment type="caution">
    <text evidence="3">The sequence shown here is derived from an EMBL/GenBank/DDBJ whole genome shotgun (WGS) entry which is preliminary data.</text>
</comment>
<organism evidence="3 4">
    <name type="scientific">Parasutterella excrementihominis</name>
    <dbReference type="NCBI Taxonomy" id="487175"/>
    <lineage>
        <taxon>Bacteria</taxon>
        <taxon>Pseudomonadati</taxon>
        <taxon>Pseudomonadota</taxon>
        <taxon>Betaproteobacteria</taxon>
        <taxon>Burkholderiales</taxon>
        <taxon>Sutterellaceae</taxon>
        <taxon>Parasutterella</taxon>
    </lineage>
</organism>
<dbReference type="SUPFAM" id="SSF51261">
    <property type="entry name" value="Duplicated hybrid motif"/>
    <property type="match status" value="1"/>
</dbReference>
<gene>
    <name evidence="3" type="ORF">GMD42_10150</name>
</gene>
<dbReference type="InterPro" id="IPR011055">
    <property type="entry name" value="Dup_hybrid_motif"/>
</dbReference>
<dbReference type="Pfam" id="PF01551">
    <property type="entry name" value="Peptidase_M23"/>
    <property type="match status" value="1"/>
</dbReference>
<evidence type="ECO:0000313" key="4">
    <source>
        <dbReference type="Proteomes" id="UP000462362"/>
    </source>
</evidence>
<dbReference type="InterPro" id="IPR050570">
    <property type="entry name" value="Cell_wall_metabolism_enzyme"/>
</dbReference>
<reference evidence="3 4" key="1">
    <citation type="journal article" date="2019" name="Nat. Med.">
        <title>A library of human gut bacterial isolates paired with longitudinal multiomics data enables mechanistic microbiome research.</title>
        <authorList>
            <person name="Poyet M."/>
            <person name="Groussin M."/>
            <person name="Gibbons S.M."/>
            <person name="Avila-Pacheco J."/>
            <person name="Jiang X."/>
            <person name="Kearney S.M."/>
            <person name="Perrotta A.R."/>
            <person name="Berdy B."/>
            <person name="Zhao S."/>
            <person name="Lieberman T.D."/>
            <person name="Swanson P.K."/>
            <person name="Smith M."/>
            <person name="Roesemann S."/>
            <person name="Alexander J.E."/>
            <person name="Rich S.A."/>
            <person name="Livny J."/>
            <person name="Vlamakis H."/>
            <person name="Clish C."/>
            <person name="Bullock K."/>
            <person name="Deik A."/>
            <person name="Scott J."/>
            <person name="Pierce K.A."/>
            <person name="Xavier R.J."/>
            <person name="Alm E.J."/>
        </authorList>
    </citation>
    <scope>NUCLEOTIDE SEQUENCE [LARGE SCALE GENOMIC DNA]</scope>
    <source>
        <strain evidence="3 4">BIOML-A2</strain>
    </source>
</reference>
<dbReference type="SMART" id="SM00257">
    <property type="entry name" value="LysM"/>
    <property type="match status" value="1"/>
</dbReference>
<dbReference type="AlphaFoldDB" id="A0A6I3S335"/>
<dbReference type="InterPro" id="IPR016047">
    <property type="entry name" value="M23ase_b-sheet_dom"/>
</dbReference>
<dbReference type="Pfam" id="PF01476">
    <property type="entry name" value="LysM"/>
    <property type="match status" value="1"/>
</dbReference>
<dbReference type="InterPro" id="IPR036779">
    <property type="entry name" value="LysM_dom_sf"/>
</dbReference>
<dbReference type="CDD" id="cd00118">
    <property type="entry name" value="LysM"/>
    <property type="match status" value="1"/>
</dbReference>
<dbReference type="Gene3D" id="2.70.70.10">
    <property type="entry name" value="Glucose Permease (Domain IIA)"/>
    <property type="match status" value="1"/>
</dbReference>